<evidence type="ECO:0000313" key="3">
    <source>
        <dbReference type="Proteomes" id="UP000645555"/>
    </source>
</evidence>
<evidence type="ECO:0000256" key="1">
    <source>
        <dbReference type="SAM" id="Phobius"/>
    </source>
</evidence>
<evidence type="ECO:0000313" key="2">
    <source>
        <dbReference type="EMBL" id="GGX69449.1"/>
    </source>
</evidence>
<sequence length="119" mass="12558">MRAFGVPAVRPCGTPAAAARIAPPTDGARGDRVSTESGPVHLVPCGNLGLLVEGWEPKVHERDVKYVIFCCPPVALTLMCVLRFRSGWSWEAAAFGGAFVPLGLFGAAWVAHLLTRSGS</sequence>
<comment type="caution">
    <text evidence="2">The sequence shown here is derived from an EMBL/GenBank/DDBJ whole genome shotgun (WGS) entry which is preliminary data.</text>
</comment>
<reference evidence="2" key="2">
    <citation type="submission" date="2020-09" db="EMBL/GenBank/DDBJ databases">
        <authorList>
            <person name="Sun Q."/>
            <person name="Ohkuma M."/>
        </authorList>
    </citation>
    <scope>NUCLEOTIDE SEQUENCE</scope>
    <source>
        <strain evidence="2">JCM 4956</strain>
    </source>
</reference>
<dbReference type="AlphaFoldDB" id="A0A918KP54"/>
<dbReference type="EMBL" id="BMWD01000014">
    <property type="protein sequence ID" value="GGX69449.1"/>
    <property type="molecule type" value="Genomic_DNA"/>
</dbReference>
<keyword evidence="1" id="KW-1133">Transmembrane helix</keyword>
<accession>A0A918KP54</accession>
<keyword evidence="1" id="KW-0472">Membrane</keyword>
<proteinExistence type="predicted"/>
<gene>
    <name evidence="2" type="ORF">GCM10010515_41350</name>
</gene>
<name>A0A918KP54_9ACTN</name>
<keyword evidence="1" id="KW-0812">Transmembrane</keyword>
<reference evidence="2" key="1">
    <citation type="journal article" date="2014" name="Int. J. Syst. Evol. Microbiol.">
        <title>Complete genome sequence of Corynebacterium casei LMG S-19264T (=DSM 44701T), isolated from a smear-ripened cheese.</title>
        <authorList>
            <consortium name="US DOE Joint Genome Institute (JGI-PGF)"/>
            <person name="Walter F."/>
            <person name="Albersmeier A."/>
            <person name="Kalinowski J."/>
            <person name="Ruckert C."/>
        </authorList>
    </citation>
    <scope>NUCLEOTIDE SEQUENCE</scope>
    <source>
        <strain evidence="2">JCM 4956</strain>
    </source>
</reference>
<keyword evidence="3" id="KW-1185">Reference proteome</keyword>
<protein>
    <submittedName>
        <fullName evidence="2">Uncharacterized protein</fullName>
    </submittedName>
</protein>
<dbReference type="Proteomes" id="UP000645555">
    <property type="component" value="Unassembled WGS sequence"/>
</dbReference>
<feature type="transmembrane region" description="Helical" evidence="1">
    <location>
        <begin position="66"/>
        <end position="86"/>
    </location>
</feature>
<organism evidence="2 3">
    <name type="scientific">Streptomyces fructofermentans</name>
    <dbReference type="NCBI Taxonomy" id="152141"/>
    <lineage>
        <taxon>Bacteria</taxon>
        <taxon>Bacillati</taxon>
        <taxon>Actinomycetota</taxon>
        <taxon>Actinomycetes</taxon>
        <taxon>Kitasatosporales</taxon>
        <taxon>Streptomycetaceae</taxon>
        <taxon>Streptomyces</taxon>
    </lineage>
</organism>
<feature type="transmembrane region" description="Helical" evidence="1">
    <location>
        <begin position="92"/>
        <end position="114"/>
    </location>
</feature>